<dbReference type="GO" id="GO:0008652">
    <property type="term" value="P:amino acid biosynthetic process"/>
    <property type="evidence" value="ECO:0007669"/>
    <property type="project" value="UniProtKB-KW"/>
</dbReference>
<dbReference type="InterPro" id="IPR006218">
    <property type="entry name" value="DAHP1/KDSA"/>
</dbReference>
<dbReference type="SUPFAM" id="SSF50891">
    <property type="entry name" value="Cyclophilin-like"/>
    <property type="match status" value="1"/>
</dbReference>
<dbReference type="InterPro" id="IPR013785">
    <property type="entry name" value="Aldolase_TIM"/>
</dbReference>
<evidence type="ECO:0000256" key="3">
    <source>
        <dbReference type="ARBA" id="ARBA00012694"/>
    </source>
</evidence>
<dbReference type="Pfam" id="PF00793">
    <property type="entry name" value="DAHP_synth_1"/>
    <property type="match status" value="1"/>
</dbReference>
<comment type="caution">
    <text evidence="12">The sequence shown here is derived from an EMBL/GenBank/DDBJ whole genome shotgun (WGS) entry which is preliminary data.</text>
</comment>
<dbReference type="Pfam" id="PF00160">
    <property type="entry name" value="Pro_isomerase"/>
    <property type="match status" value="1"/>
</dbReference>
<dbReference type="STRING" id="45235.A0A2K3Q1Y1"/>
<dbReference type="EMBL" id="NRSZ01001240">
    <property type="protein sequence ID" value="PNY21498.1"/>
    <property type="molecule type" value="Genomic_DNA"/>
</dbReference>
<dbReference type="NCBIfam" id="NF009395">
    <property type="entry name" value="PRK12755.1"/>
    <property type="match status" value="1"/>
</dbReference>
<dbReference type="Gene3D" id="3.20.20.70">
    <property type="entry name" value="Aldolase class I"/>
    <property type="match status" value="1"/>
</dbReference>
<keyword evidence="13" id="KW-1185">Reference proteome</keyword>
<evidence type="ECO:0000313" key="12">
    <source>
        <dbReference type="EMBL" id="PNY21498.1"/>
    </source>
</evidence>
<evidence type="ECO:0000256" key="5">
    <source>
        <dbReference type="ARBA" id="ARBA00022679"/>
    </source>
</evidence>
<keyword evidence="5" id="KW-0808">Transferase</keyword>
<dbReference type="InterPro" id="IPR001138">
    <property type="entry name" value="Zn2Cys6_DnaBD"/>
</dbReference>
<feature type="region of interest" description="Disordered" evidence="9">
    <location>
        <begin position="288"/>
        <end position="323"/>
    </location>
</feature>
<evidence type="ECO:0000313" key="13">
    <source>
        <dbReference type="Proteomes" id="UP000236621"/>
    </source>
</evidence>
<accession>A0A2K3Q1Y1</accession>
<organism evidence="12 13">
    <name type="scientific">Tolypocladium capitatum</name>
    <dbReference type="NCBI Taxonomy" id="45235"/>
    <lineage>
        <taxon>Eukaryota</taxon>
        <taxon>Fungi</taxon>
        <taxon>Dikarya</taxon>
        <taxon>Ascomycota</taxon>
        <taxon>Pezizomycotina</taxon>
        <taxon>Sordariomycetes</taxon>
        <taxon>Hypocreomycetidae</taxon>
        <taxon>Hypocreales</taxon>
        <taxon>Ophiocordycipitaceae</taxon>
        <taxon>Tolypocladium</taxon>
    </lineage>
</organism>
<dbReference type="SUPFAM" id="SSF57701">
    <property type="entry name" value="Zn2/Cys6 DNA-binding domain"/>
    <property type="match status" value="1"/>
</dbReference>
<dbReference type="SMART" id="SM00066">
    <property type="entry name" value="GAL4"/>
    <property type="match status" value="1"/>
</dbReference>
<reference evidence="12 13" key="1">
    <citation type="submission" date="2017-08" db="EMBL/GenBank/DDBJ databases">
        <title>Harnessing the power of phylogenomics to disentangle the directionality and signatures of interkingdom host jumping in the parasitic fungal genus Tolypocladium.</title>
        <authorList>
            <person name="Quandt C.A."/>
            <person name="Patterson W."/>
            <person name="Spatafora J.W."/>
        </authorList>
    </citation>
    <scope>NUCLEOTIDE SEQUENCE [LARGE SCALE GENOMIC DNA]</scope>
    <source>
        <strain evidence="12 13">CBS 113982</strain>
    </source>
</reference>
<dbReference type="InterPro" id="IPR021858">
    <property type="entry name" value="Fun_TF"/>
</dbReference>
<evidence type="ECO:0000259" key="11">
    <source>
        <dbReference type="PROSITE" id="PS50072"/>
    </source>
</evidence>
<feature type="domain" description="Zn(2)-C6 fungal-type" evidence="10">
    <location>
        <begin position="220"/>
        <end position="250"/>
    </location>
</feature>
<dbReference type="SUPFAM" id="SSF51569">
    <property type="entry name" value="Aldolase"/>
    <property type="match status" value="1"/>
</dbReference>
<dbReference type="GO" id="GO:0000981">
    <property type="term" value="F:DNA-binding transcription factor activity, RNA polymerase II-specific"/>
    <property type="evidence" value="ECO:0007669"/>
    <property type="project" value="InterPro"/>
</dbReference>
<dbReference type="NCBIfam" id="TIGR00034">
    <property type="entry name" value="aroFGH"/>
    <property type="match status" value="1"/>
</dbReference>
<dbReference type="PROSITE" id="PS50072">
    <property type="entry name" value="CSA_PPIASE_2"/>
    <property type="match status" value="1"/>
</dbReference>
<comment type="catalytic activity">
    <reaction evidence="1">
        <text>[protein]-peptidylproline (omega=180) = [protein]-peptidylproline (omega=0)</text>
        <dbReference type="Rhea" id="RHEA:16237"/>
        <dbReference type="Rhea" id="RHEA-COMP:10747"/>
        <dbReference type="Rhea" id="RHEA-COMP:10748"/>
        <dbReference type="ChEBI" id="CHEBI:83833"/>
        <dbReference type="ChEBI" id="CHEBI:83834"/>
        <dbReference type="EC" id="5.2.1.8"/>
    </reaction>
</comment>
<dbReference type="GO" id="GO:0005737">
    <property type="term" value="C:cytoplasm"/>
    <property type="evidence" value="ECO:0007669"/>
    <property type="project" value="TreeGrafter"/>
</dbReference>
<dbReference type="Pfam" id="PF00172">
    <property type="entry name" value="Zn_clus"/>
    <property type="match status" value="1"/>
</dbReference>
<dbReference type="Proteomes" id="UP000236621">
    <property type="component" value="Unassembled WGS sequence"/>
</dbReference>
<proteinExistence type="inferred from homology"/>
<dbReference type="GO" id="GO:0003849">
    <property type="term" value="F:3-deoxy-7-phosphoheptulonate synthase activity"/>
    <property type="evidence" value="ECO:0007669"/>
    <property type="project" value="UniProtKB-EC"/>
</dbReference>
<evidence type="ECO:0000256" key="2">
    <source>
        <dbReference type="ARBA" id="ARBA00007985"/>
    </source>
</evidence>
<evidence type="ECO:0000256" key="1">
    <source>
        <dbReference type="ARBA" id="ARBA00000971"/>
    </source>
</evidence>
<comment type="similarity">
    <text evidence="2">Belongs to the class-I DAHP synthase family.</text>
</comment>
<feature type="domain" description="PPIase cyclophilin-type" evidence="11">
    <location>
        <begin position="1"/>
        <end position="44"/>
    </location>
</feature>
<keyword evidence="6" id="KW-0057">Aromatic amino acid biosynthesis</keyword>
<feature type="compositionally biased region" description="Polar residues" evidence="9">
    <location>
        <begin position="288"/>
        <end position="303"/>
    </location>
</feature>
<dbReference type="InterPro" id="IPR002130">
    <property type="entry name" value="Cyclophilin-type_PPIase_dom"/>
</dbReference>
<evidence type="ECO:0000259" key="10">
    <source>
        <dbReference type="PROSITE" id="PS50048"/>
    </source>
</evidence>
<dbReference type="Gene3D" id="4.10.240.10">
    <property type="entry name" value="Zn(2)-C6 fungal-type DNA-binding domain"/>
    <property type="match status" value="1"/>
</dbReference>
<dbReference type="InterPro" id="IPR029000">
    <property type="entry name" value="Cyclophilin-like_dom_sf"/>
</dbReference>
<comment type="catalytic activity">
    <reaction evidence="8">
        <text>D-erythrose 4-phosphate + phosphoenolpyruvate + H2O = 7-phospho-2-dehydro-3-deoxy-D-arabino-heptonate + phosphate</text>
        <dbReference type="Rhea" id="RHEA:14717"/>
        <dbReference type="ChEBI" id="CHEBI:15377"/>
        <dbReference type="ChEBI" id="CHEBI:16897"/>
        <dbReference type="ChEBI" id="CHEBI:43474"/>
        <dbReference type="ChEBI" id="CHEBI:58394"/>
        <dbReference type="ChEBI" id="CHEBI:58702"/>
        <dbReference type="EC" id="2.5.1.54"/>
    </reaction>
</comment>
<dbReference type="InterPro" id="IPR006219">
    <property type="entry name" value="DAHP_synth_1"/>
</dbReference>
<keyword evidence="4" id="KW-0028">Amino-acid biosynthesis</keyword>
<dbReference type="GO" id="GO:0003755">
    <property type="term" value="F:peptidyl-prolyl cis-trans isomerase activity"/>
    <property type="evidence" value="ECO:0007669"/>
    <property type="project" value="UniProtKB-EC"/>
</dbReference>
<dbReference type="PANTHER" id="PTHR21225:SF18">
    <property type="entry name" value="PHOSPHO-2-DEHYDRO-3-DEOXYHEPTONATE ALDOLASE, PHENYLALANINE-INHIBITED"/>
    <property type="match status" value="1"/>
</dbReference>
<evidence type="ECO:0000256" key="4">
    <source>
        <dbReference type="ARBA" id="ARBA00022605"/>
    </source>
</evidence>
<dbReference type="InterPro" id="IPR036864">
    <property type="entry name" value="Zn2-C6_fun-type_DNA-bd_sf"/>
</dbReference>
<feature type="region of interest" description="Disordered" evidence="9">
    <location>
        <begin position="147"/>
        <end position="219"/>
    </location>
</feature>
<feature type="compositionally biased region" description="Polar residues" evidence="9">
    <location>
        <begin position="922"/>
        <end position="933"/>
    </location>
</feature>
<feature type="region of interest" description="Disordered" evidence="9">
    <location>
        <begin position="920"/>
        <end position="948"/>
    </location>
</feature>
<dbReference type="FunFam" id="3.20.20.70:FF:000005">
    <property type="entry name" value="Phospho-2-dehydro-3-deoxyheptonate aldolase"/>
    <property type="match status" value="1"/>
</dbReference>
<protein>
    <recommendedName>
        <fullName evidence="3">3-deoxy-7-phosphoheptulonate synthase</fullName>
        <ecNumber evidence="3">2.5.1.54</ecNumber>
    </recommendedName>
</protein>
<evidence type="ECO:0000256" key="6">
    <source>
        <dbReference type="ARBA" id="ARBA00023141"/>
    </source>
</evidence>
<dbReference type="Pfam" id="PF11951">
    <property type="entry name" value="Fungal_trans_2"/>
    <property type="match status" value="1"/>
</dbReference>
<sequence length="1321" mass="144802">PWLDGKHTIFGRATQGFDIVHKIENARTHKEKPEEDIKILNIDVVPLDRDSVRRPSAASTGANRWLQTDRTRRHGLRLLVAEKTPPGKCGQTYEHHVEIGGLPSSEAARDAVALFPSASSCARETRLHGSDPCPFSCSKVAYHVSHTGAGRQPSPPLLPYDEPRAAEHADFSPRRPSAGKPRVVSTLGEAPVTSPARRDRRMPRPNPSGASERKRRSRKGCWPCKSRKVKCGEEHPACNNCLKTGDVCDYSIRLNWEGRRTKRSFPRPADVGSPSRPMEQDQWFNLFANKTPQPAGSPMQQSGEGAPREADSPGPSSVARERRSTCEELIFVDETPPNVGFVAKRRHDGDATQSTWPALPAHHEKSQSVAELNELDPGEARSSSSPFTAHMPASPALFDSPLTPAASSYSDDILCQSHWLDSQPLGSPDSRLSVSSDFIDPHDLSYWHNLPGPILGADAGHGDGGRRFHGYDLGKWDEDVAGNDDDNAISLVTPAGCEPFNWVASSGDVARASQGHTAGGQEGGYYGKAVSILIPWALEPLPDRLRNNKMDLLYFVSGTEDHLGPVMLTVYLQHHFIDHTAKVLVPYHELESNPMSRTLPRMALNSDGLMSLLLAYSEAAHRARSMQSNVPEMRMAEWAQDVFPALREALADDRQPVSNVTLTQSIMLASLEIVSPGVLGHGITWRQHLKQAGELMARRLEDLNNGRFDHERDEECLFIRSWLAHLNTLGTLSPAPRDDTAIRIHPLNIDALIKDMDEVDCIMGFSARCARLLNHVAGMAKLCDRERIGRDHQVLPGWVPRPKTVELALSLEQQLMDSMKQSSRPCVHVRMGNIQMRDLAEMAATNEAFHWAGIVHLHRRVLGKHSSHADVQGPVQQIVQCLEQTRVGGNAETGLLFPMFTAGCETADETRRAKILARIKSAETSGMAQSSKTPPKPESSRLTKPSNTQFYIENKNVGNKKDSEDWRIRGYNPLTPPDLLQHEIVQTAASKKTVIESRDEVVAVVNDTDDRGRLLVVVGPCSIHDPEAALRYCDLLLAAKEKHRDELLIVMRSYLEKPRTTVGWKGLINDPDIDGSFKINKGLRLARQLFVDLTAKGMPIASEMLDTISPQFLADLLSVGAIGARTTESQLHRELASGLSFPVGFKNGTDGSLGVAVDAIGAVKHAHHFLSVTKPGVVAIVGTTGNEDCFVILRGGTRGTNYDAESIAQAKAALGEKGLRQRLMVDCSHGNSLKNHKNQPKVAADLADQISKGETAIVGVMIESNINEGAQKVPEEGRSGLKYGVSITDACINWEDTESVLDVLADAVKQRRKVLGANGHA</sequence>
<feature type="non-terminal residue" evidence="12">
    <location>
        <position position="1"/>
    </location>
</feature>
<evidence type="ECO:0000256" key="8">
    <source>
        <dbReference type="ARBA" id="ARBA00047508"/>
    </source>
</evidence>
<dbReference type="Gene3D" id="2.40.100.10">
    <property type="entry name" value="Cyclophilin-like"/>
    <property type="match status" value="1"/>
</dbReference>
<dbReference type="GO" id="GO:0009073">
    <property type="term" value="P:aromatic amino acid family biosynthetic process"/>
    <property type="evidence" value="ECO:0007669"/>
    <property type="project" value="UniProtKB-KW"/>
</dbReference>
<dbReference type="OrthoDB" id="5229455at2759"/>
<evidence type="ECO:0000256" key="7">
    <source>
        <dbReference type="ARBA" id="ARBA00023242"/>
    </source>
</evidence>
<dbReference type="PROSITE" id="PS50048">
    <property type="entry name" value="ZN2_CY6_FUNGAL_2"/>
    <property type="match status" value="1"/>
</dbReference>
<dbReference type="PANTHER" id="PTHR21225">
    <property type="entry name" value="PHOSPHO-2-DEHYDRO-3-DEOXYHEPTONATE ALDOLASE DAHP SYNTHETASE"/>
    <property type="match status" value="1"/>
</dbReference>
<keyword evidence="7" id="KW-0539">Nucleus</keyword>
<dbReference type="EC" id="2.5.1.54" evidence="3"/>
<evidence type="ECO:0000256" key="9">
    <source>
        <dbReference type="SAM" id="MobiDB-lite"/>
    </source>
</evidence>
<dbReference type="GO" id="GO:0008270">
    <property type="term" value="F:zinc ion binding"/>
    <property type="evidence" value="ECO:0007669"/>
    <property type="project" value="InterPro"/>
</dbReference>
<dbReference type="PROSITE" id="PS00463">
    <property type="entry name" value="ZN2_CY6_FUNGAL_1"/>
    <property type="match status" value="1"/>
</dbReference>
<feature type="region of interest" description="Disordered" evidence="9">
    <location>
        <begin position="346"/>
        <end position="388"/>
    </location>
</feature>
<dbReference type="CDD" id="cd00067">
    <property type="entry name" value="GAL4"/>
    <property type="match status" value="1"/>
</dbReference>
<gene>
    <name evidence="12" type="ORF">TCAP_07240</name>
</gene>
<feature type="compositionally biased region" description="Basic and acidic residues" evidence="9">
    <location>
        <begin position="161"/>
        <end position="173"/>
    </location>
</feature>
<name>A0A2K3Q1Y1_9HYPO</name>